<dbReference type="Pfam" id="PF00132">
    <property type="entry name" value="Hexapep"/>
    <property type="match status" value="1"/>
</dbReference>
<feature type="domain" description="VanZ-like" evidence="3">
    <location>
        <begin position="32"/>
        <end position="150"/>
    </location>
</feature>
<dbReference type="SUPFAM" id="SSF51161">
    <property type="entry name" value="Trimeric LpxA-like enzymes"/>
    <property type="match status" value="1"/>
</dbReference>
<sequence>MGVRTAAPDQVMRAPQNLHPNARHGVLVLLTLYLAALACIGFWPTPVDRPLSGFLNDILSALQEHRLTAGIDYHVVEGTANVLLFVPLGLFLALLLPVRKWWLAALAGLFTSAAIEAVQFLLLSQRQASIRDVVNNSLGALLGALIIRLARTRPRAPKPQPTPGPGTPDGRSDMTTVANSADVAETASIGEGTRIWHLAQIREDAVLGKNCNIGRGAYVGPGVEVGDNCKLQNYALVYEPARLADGVFVGPAAVLTNDLHPRAITPDGTLKGSDDWVAVGVSIGKGASIGARAVCIAPACIGEWATVAAGAVVTKDVPAFAVVAGVPARQMGWVGEAGQPLKQDDGGSWLCPVTGRRYVESNGQLRPEKIS</sequence>
<evidence type="ECO:0000259" key="3">
    <source>
        <dbReference type="Pfam" id="PF04892"/>
    </source>
</evidence>
<dbReference type="InterPro" id="IPR050179">
    <property type="entry name" value="Trans_hexapeptide_repeat"/>
</dbReference>
<evidence type="ECO:0000313" key="5">
    <source>
        <dbReference type="Proteomes" id="UP001500102"/>
    </source>
</evidence>
<feature type="region of interest" description="Disordered" evidence="1">
    <location>
        <begin position="154"/>
        <end position="175"/>
    </location>
</feature>
<protein>
    <recommendedName>
        <fullName evidence="3">VanZ-like domain-containing protein</fullName>
    </recommendedName>
</protein>
<keyword evidence="2" id="KW-0472">Membrane</keyword>
<dbReference type="EMBL" id="BAAAQB010000029">
    <property type="protein sequence ID" value="GAA2135035.1"/>
    <property type="molecule type" value="Genomic_DNA"/>
</dbReference>
<organism evidence="4 5">
    <name type="scientific">Arthrobacter humicola</name>
    <dbReference type="NCBI Taxonomy" id="409291"/>
    <lineage>
        <taxon>Bacteria</taxon>
        <taxon>Bacillati</taxon>
        <taxon>Actinomycetota</taxon>
        <taxon>Actinomycetes</taxon>
        <taxon>Micrococcales</taxon>
        <taxon>Micrococcaceae</taxon>
        <taxon>Arthrobacter</taxon>
    </lineage>
</organism>
<name>A0ABP5KNB4_9MICC</name>
<evidence type="ECO:0000313" key="4">
    <source>
        <dbReference type="EMBL" id="GAA2135035.1"/>
    </source>
</evidence>
<keyword evidence="5" id="KW-1185">Reference proteome</keyword>
<feature type="transmembrane region" description="Helical" evidence="2">
    <location>
        <begin position="78"/>
        <end position="96"/>
    </location>
</feature>
<dbReference type="InterPro" id="IPR011004">
    <property type="entry name" value="Trimer_LpxA-like_sf"/>
</dbReference>
<dbReference type="Proteomes" id="UP001500102">
    <property type="component" value="Unassembled WGS sequence"/>
</dbReference>
<dbReference type="Pfam" id="PF14602">
    <property type="entry name" value="Hexapep_2"/>
    <property type="match status" value="1"/>
</dbReference>
<feature type="transmembrane region" description="Helical" evidence="2">
    <location>
        <begin position="101"/>
        <end position="121"/>
    </location>
</feature>
<dbReference type="PANTHER" id="PTHR43300">
    <property type="entry name" value="ACETYLTRANSFERASE"/>
    <property type="match status" value="1"/>
</dbReference>
<dbReference type="Gene3D" id="2.160.10.10">
    <property type="entry name" value="Hexapeptide repeat proteins"/>
    <property type="match status" value="1"/>
</dbReference>
<gene>
    <name evidence="4" type="ORF">GCM10009825_19110</name>
</gene>
<reference evidence="5" key="1">
    <citation type="journal article" date="2019" name="Int. J. Syst. Evol. Microbiol.">
        <title>The Global Catalogue of Microorganisms (GCM) 10K type strain sequencing project: providing services to taxonomists for standard genome sequencing and annotation.</title>
        <authorList>
            <consortium name="The Broad Institute Genomics Platform"/>
            <consortium name="The Broad Institute Genome Sequencing Center for Infectious Disease"/>
            <person name="Wu L."/>
            <person name="Ma J."/>
        </authorList>
    </citation>
    <scope>NUCLEOTIDE SEQUENCE [LARGE SCALE GENOMIC DNA]</scope>
    <source>
        <strain evidence="5">JCM 15921</strain>
    </source>
</reference>
<dbReference type="CDD" id="cd03358">
    <property type="entry name" value="LbH_WxcM_N_like"/>
    <property type="match status" value="1"/>
</dbReference>
<dbReference type="PANTHER" id="PTHR43300:SF4">
    <property type="entry name" value="ACYL-[ACYL-CARRIER-PROTEIN]--UDP-N-ACETYLGLUCOSAMINE O-ACYLTRANSFERASE"/>
    <property type="match status" value="1"/>
</dbReference>
<accession>A0ABP5KNB4</accession>
<dbReference type="InterPro" id="IPR006976">
    <property type="entry name" value="VanZ-like"/>
</dbReference>
<comment type="caution">
    <text evidence="4">The sequence shown here is derived from an EMBL/GenBank/DDBJ whole genome shotgun (WGS) entry which is preliminary data.</text>
</comment>
<feature type="transmembrane region" description="Helical" evidence="2">
    <location>
        <begin position="21"/>
        <end position="43"/>
    </location>
</feature>
<evidence type="ECO:0000256" key="2">
    <source>
        <dbReference type="SAM" id="Phobius"/>
    </source>
</evidence>
<evidence type="ECO:0000256" key="1">
    <source>
        <dbReference type="SAM" id="MobiDB-lite"/>
    </source>
</evidence>
<dbReference type="InterPro" id="IPR001451">
    <property type="entry name" value="Hexapep"/>
</dbReference>
<dbReference type="Pfam" id="PF04892">
    <property type="entry name" value="VanZ"/>
    <property type="match status" value="1"/>
</dbReference>
<keyword evidence="2" id="KW-1133">Transmembrane helix</keyword>
<feature type="compositionally biased region" description="Pro residues" evidence="1">
    <location>
        <begin position="157"/>
        <end position="166"/>
    </location>
</feature>
<proteinExistence type="predicted"/>
<keyword evidence="2" id="KW-0812">Transmembrane</keyword>